<reference evidence="1 2" key="3">
    <citation type="journal article" date="2017" name="Mol. Plant Pathol.">
        <title>A gapless genome sequence of the fungus Botrytis cinerea.</title>
        <authorList>
            <person name="Van Kan J.A."/>
            <person name="Stassen J.H."/>
            <person name="Mosbach A."/>
            <person name="Van Der Lee T.A."/>
            <person name="Faino L."/>
            <person name="Farmer A.D."/>
            <person name="Papasotiriou D.G."/>
            <person name="Zhou S."/>
            <person name="Seidl M.F."/>
            <person name="Cottam E."/>
            <person name="Edel D."/>
            <person name="Hahn M."/>
            <person name="Schwartz D.C."/>
            <person name="Dietrich R.A."/>
            <person name="Widdison S."/>
            <person name="Scalliet G."/>
        </authorList>
    </citation>
    <scope>NUCLEOTIDE SEQUENCE [LARGE SCALE GENOMIC DNA]</scope>
    <source>
        <strain evidence="1 2">B05.10</strain>
    </source>
</reference>
<sequence length="339" mass="39780">MPTQSCEETSLSKIPSQSFNTKTQIFLLDLPEEIQSSIYRFSITRSEPLIVAKKHETSTRFVTEINLLLRLDHLYFYRYDMCQSLPELITFTSLSLVCRKTHRIVAGNRLVFKSNHFDVRDVDFFSRIGKYNTAGIASITFRWIDSLGDETEERYLRQIRAECPNLEHLRLLSSESFFGKPEKPTGDSPEPYRCRIPIKVTGELFAFRGLKSFEYKFDTLERRFRVWLAIQIQKFWSEAYSACIFPDQEHISNGQINLIVLQSSRFRNQHEFLHRQTLQKSLSTYVESLVKLPRNKEFDKMEIATPVTHYLEFDAKPIIREVCDNVRTALIEFGESIKK</sequence>
<dbReference type="RefSeq" id="XP_001556662.2">
    <property type="nucleotide sequence ID" value="XM_001556612.2"/>
</dbReference>
<dbReference type="OrthoDB" id="10281953at2759"/>
<reference evidence="1 2" key="2">
    <citation type="journal article" date="2012" name="Eukaryot. Cell">
        <title>Genome update of Botrytis cinerea strains B05.10 and T4.</title>
        <authorList>
            <person name="Staats M."/>
            <person name="van Kan J.A."/>
        </authorList>
    </citation>
    <scope>NUCLEOTIDE SEQUENCE [LARGE SCALE GENOMIC DNA]</scope>
    <source>
        <strain evidence="1 2">B05.10</strain>
    </source>
</reference>
<protein>
    <submittedName>
        <fullName evidence="1">Uncharacterized protein</fullName>
    </submittedName>
</protein>
<dbReference type="GeneID" id="5437165"/>
<dbReference type="EMBL" id="CP009815">
    <property type="protein sequence ID" value="ATZ54863.1"/>
    <property type="molecule type" value="Genomic_DNA"/>
</dbReference>
<proteinExistence type="predicted"/>
<dbReference type="Proteomes" id="UP000001798">
    <property type="component" value="Chromosome 11"/>
</dbReference>
<keyword evidence="2" id="KW-1185">Reference proteome</keyword>
<dbReference type="KEGG" id="bfu:BCIN_11g01850"/>
<accession>A0A384JWA7</accession>
<dbReference type="VEuPathDB" id="FungiDB:Bcin11g01850"/>
<evidence type="ECO:0000313" key="1">
    <source>
        <dbReference type="EMBL" id="ATZ54863.1"/>
    </source>
</evidence>
<gene>
    <name evidence="1" type="ORF">BCIN_11g01850</name>
</gene>
<organism evidence="1 2">
    <name type="scientific">Botryotinia fuckeliana (strain B05.10)</name>
    <name type="common">Noble rot fungus</name>
    <name type="synonym">Botrytis cinerea</name>
    <dbReference type="NCBI Taxonomy" id="332648"/>
    <lineage>
        <taxon>Eukaryota</taxon>
        <taxon>Fungi</taxon>
        <taxon>Dikarya</taxon>
        <taxon>Ascomycota</taxon>
        <taxon>Pezizomycotina</taxon>
        <taxon>Leotiomycetes</taxon>
        <taxon>Helotiales</taxon>
        <taxon>Sclerotiniaceae</taxon>
        <taxon>Botrytis</taxon>
    </lineage>
</organism>
<reference evidence="1 2" key="1">
    <citation type="journal article" date="2011" name="PLoS Genet.">
        <title>Genomic analysis of the necrotrophic fungal pathogens Sclerotinia sclerotiorum and Botrytis cinerea.</title>
        <authorList>
            <person name="Amselem J."/>
            <person name="Cuomo C.A."/>
            <person name="van Kan J.A."/>
            <person name="Viaud M."/>
            <person name="Benito E.P."/>
            <person name="Couloux A."/>
            <person name="Coutinho P.M."/>
            <person name="de Vries R.P."/>
            <person name="Dyer P.S."/>
            <person name="Fillinger S."/>
            <person name="Fournier E."/>
            <person name="Gout L."/>
            <person name="Hahn M."/>
            <person name="Kohn L."/>
            <person name="Lapalu N."/>
            <person name="Plummer K.M."/>
            <person name="Pradier J.M."/>
            <person name="Quevillon E."/>
            <person name="Sharon A."/>
            <person name="Simon A."/>
            <person name="ten Have A."/>
            <person name="Tudzynski B."/>
            <person name="Tudzynski P."/>
            <person name="Wincker P."/>
            <person name="Andrew M."/>
            <person name="Anthouard V."/>
            <person name="Beever R.E."/>
            <person name="Beffa R."/>
            <person name="Benoit I."/>
            <person name="Bouzid O."/>
            <person name="Brault B."/>
            <person name="Chen Z."/>
            <person name="Choquer M."/>
            <person name="Collemare J."/>
            <person name="Cotton P."/>
            <person name="Danchin E.G."/>
            <person name="Da Silva C."/>
            <person name="Gautier A."/>
            <person name="Giraud C."/>
            <person name="Giraud T."/>
            <person name="Gonzalez C."/>
            <person name="Grossetete S."/>
            <person name="Guldener U."/>
            <person name="Henrissat B."/>
            <person name="Howlett B.J."/>
            <person name="Kodira C."/>
            <person name="Kretschmer M."/>
            <person name="Lappartient A."/>
            <person name="Leroch M."/>
            <person name="Levis C."/>
            <person name="Mauceli E."/>
            <person name="Neuveglise C."/>
            <person name="Oeser B."/>
            <person name="Pearson M."/>
            <person name="Poulain J."/>
            <person name="Poussereau N."/>
            <person name="Quesneville H."/>
            <person name="Rascle C."/>
            <person name="Schumacher J."/>
            <person name="Segurens B."/>
            <person name="Sexton A."/>
            <person name="Silva E."/>
            <person name="Sirven C."/>
            <person name="Soanes D.M."/>
            <person name="Talbot N.J."/>
            <person name="Templeton M."/>
            <person name="Yandava C."/>
            <person name="Yarden O."/>
            <person name="Zeng Q."/>
            <person name="Rollins J.A."/>
            <person name="Lebrun M.H."/>
            <person name="Dickman M."/>
        </authorList>
    </citation>
    <scope>NUCLEOTIDE SEQUENCE [LARGE SCALE GENOMIC DNA]</scope>
    <source>
        <strain evidence="1 2">B05.10</strain>
    </source>
</reference>
<name>A0A384JWA7_BOTFB</name>
<dbReference type="AlphaFoldDB" id="A0A384JWA7"/>
<evidence type="ECO:0000313" key="2">
    <source>
        <dbReference type="Proteomes" id="UP000001798"/>
    </source>
</evidence>